<keyword evidence="3" id="KW-0496">Mitochondrion</keyword>
<comment type="similarity">
    <text evidence="2">Belongs to the pseudouridine synthase RluA family.</text>
</comment>
<evidence type="ECO:0000256" key="2">
    <source>
        <dbReference type="ARBA" id="ARBA00010876"/>
    </source>
</evidence>
<evidence type="ECO:0000259" key="5">
    <source>
        <dbReference type="Pfam" id="PF00849"/>
    </source>
</evidence>
<dbReference type="Pfam" id="PF00849">
    <property type="entry name" value="PseudoU_synth_2"/>
    <property type="match status" value="1"/>
</dbReference>
<reference evidence="6" key="2">
    <citation type="submission" date="2023-06" db="EMBL/GenBank/DDBJ databases">
        <authorList>
            <person name="Ma L."/>
            <person name="Liu K.-W."/>
            <person name="Li Z."/>
            <person name="Hsiao Y.-Y."/>
            <person name="Qi Y."/>
            <person name="Fu T."/>
            <person name="Tang G."/>
            <person name="Zhang D."/>
            <person name="Sun W.-H."/>
            <person name="Liu D.-K."/>
            <person name="Li Y."/>
            <person name="Chen G.-Z."/>
            <person name="Liu X.-D."/>
            <person name="Liao X.-Y."/>
            <person name="Jiang Y.-T."/>
            <person name="Yu X."/>
            <person name="Hao Y."/>
            <person name="Huang J."/>
            <person name="Zhao X.-W."/>
            <person name="Ke S."/>
            <person name="Chen Y.-Y."/>
            <person name="Wu W.-L."/>
            <person name="Hsu J.-L."/>
            <person name="Lin Y.-F."/>
            <person name="Huang M.-D."/>
            <person name="Li C.-Y."/>
            <person name="Huang L."/>
            <person name="Wang Z.-W."/>
            <person name="Zhao X."/>
            <person name="Zhong W.-Y."/>
            <person name="Peng D.-H."/>
            <person name="Ahmad S."/>
            <person name="Lan S."/>
            <person name="Zhang J.-S."/>
            <person name="Tsai W.-C."/>
            <person name="Van De Peer Y."/>
            <person name="Liu Z.-J."/>
        </authorList>
    </citation>
    <scope>NUCLEOTIDE SEQUENCE</scope>
    <source>
        <strain evidence="6">SCP</strain>
        <tissue evidence="6">Leaves</tissue>
    </source>
</reference>
<dbReference type="InterPro" id="IPR006145">
    <property type="entry name" value="PsdUridine_synth_RsuA/RluA"/>
</dbReference>
<evidence type="ECO:0000313" key="7">
    <source>
        <dbReference type="Proteomes" id="UP001179952"/>
    </source>
</evidence>
<dbReference type="GO" id="GO:0000455">
    <property type="term" value="P:enzyme-directed rRNA pseudouridine synthesis"/>
    <property type="evidence" value="ECO:0007669"/>
    <property type="project" value="TreeGrafter"/>
</dbReference>
<name>A0AAV9AWY9_ACOGR</name>
<dbReference type="GO" id="GO:0009982">
    <property type="term" value="F:pseudouridine synthase activity"/>
    <property type="evidence" value="ECO:0007669"/>
    <property type="project" value="InterPro"/>
</dbReference>
<comment type="subcellular location">
    <subcellularLocation>
        <location evidence="1">Mitochondrion</location>
    </subcellularLocation>
</comment>
<keyword evidence="7" id="KW-1185">Reference proteome</keyword>
<dbReference type="Proteomes" id="UP001179952">
    <property type="component" value="Unassembled WGS sequence"/>
</dbReference>
<dbReference type="GO" id="GO:0005739">
    <property type="term" value="C:mitochondrion"/>
    <property type="evidence" value="ECO:0007669"/>
    <property type="project" value="UniProtKB-SubCell"/>
</dbReference>
<dbReference type="InterPro" id="IPR020103">
    <property type="entry name" value="PsdUridine_synth_cat_dom_sf"/>
</dbReference>
<dbReference type="EMBL" id="JAUJYN010000006">
    <property type="protein sequence ID" value="KAK1268502.1"/>
    <property type="molecule type" value="Genomic_DNA"/>
</dbReference>
<evidence type="ECO:0000313" key="6">
    <source>
        <dbReference type="EMBL" id="KAK1268502.1"/>
    </source>
</evidence>
<comment type="caution">
    <text evidence="6">The sequence shown here is derived from an EMBL/GenBank/DDBJ whole genome shotgun (WGS) entry which is preliminary data.</text>
</comment>
<feature type="domain" description="Pseudouridine synthase RsuA/RluA-like" evidence="5">
    <location>
        <begin position="185"/>
        <end position="355"/>
    </location>
</feature>
<gene>
    <name evidence="6" type="ORF">QJS04_geneDACA006285</name>
</gene>
<dbReference type="PANTHER" id="PTHR21600">
    <property type="entry name" value="MITOCHONDRIAL RNA PSEUDOURIDINE SYNTHASE"/>
    <property type="match status" value="1"/>
</dbReference>
<accession>A0AAV9AWY9</accession>
<keyword evidence="4" id="KW-0413">Isomerase</keyword>
<dbReference type="PANTHER" id="PTHR21600:SF81">
    <property type="entry name" value="21S RRNA PSEUDOURIDINE(2819) SYNTHASE"/>
    <property type="match status" value="1"/>
</dbReference>
<proteinExistence type="inferred from homology"/>
<dbReference type="Gene3D" id="3.30.2350.10">
    <property type="entry name" value="Pseudouridine synthase"/>
    <property type="match status" value="1"/>
</dbReference>
<evidence type="ECO:0000256" key="1">
    <source>
        <dbReference type="ARBA" id="ARBA00004173"/>
    </source>
</evidence>
<organism evidence="6 7">
    <name type="scientific">Acorus gramineus</name>
    <name type="common">Dwarf sweet flag</name>
    <dbReference type="NCBI Taxonomy" id="55184"/>
    <lineage>
        <taxon>Eukaryota</taxon>
        <taxon>Viridiplantae</taxon>
        <taxon>Streptophyta</taxon>
        <taxon>Embryophyta</taxon>
        <taxon>Tracheophyta</taxon>
        <taxon>Spermatophyta</taxon>
        <taxon>Magnoliopsida</taxon>
        <taxon>Liliopsida</taxon>
        <taxon>Acoraceae</taxon>
        <taxon>Acorus</taxon>
    </lineage>
</organism>
<evidence type="ECO:0000256" key="4">
    <source>
        <dbReference type="ARBA" id="ARBA00023235"/>
    </source>
</evidence>
<dbReference type="CDD" id="cd02869">
    <property type="entry name" value="PseudoU_synth_RluA_like"/>
    <property type="match status" value="1"/>
</dbReference>
<dbReference type="AlphaFoldDB" id="A0AAV9AWY9"/>
<protein>
    <recommendedName>
        <fullName evidence="5">Pseudouridine synthase RsuA/RluA-like domain-containing protein</fullName>
    </recommendedName>
</protein>
<dbReference type="GO" id="GO:0003723">
    <property type="term" value="F:RNA binding"/>
    <property type="evidence" value="ECO:0007669"/>
    <property type="project" value="InterPro"/>
</dbReference>
<dbReference type="SUPFAM" id="SSF55120">
    <property type="entry name" value="Pseudouridine synthase"/>
    <property type="match status" value="1"/>
</dbReference>
<sequence length="467" mass="53121">MRRSMSELFLHRRIPSPVPLAAAATAAEIHITSLHRRYTSSASGEELLREEKRRWLTLPPFRPPVDAAVVGRALSVRSSSLNSETVTALKWVLHCCPQIPRCLVQKLFRLRRVRRESNSNNASYLDTKAQQRLNRVSAKDIMSSGDRIFLPNSIQEFQSKKKEHCFDEDDVHYIRNLELYKDSAIVVVNKPPGMPVQGGIGIKRSMDVLAAAALRYDLEEPPRLVHRLDKDSSGILVMGRTQISASVLHFIFREKTFEASNDDTMNTQKILQKKYWALVLGVPRLTKGSISAPLTKVVMDNGKSDRIKIVDNVETRSSQHALTEYRVIGTSVHGYTWLELCPLTGRKHQLRVHCAESLGTPIVGDYKYGWQAHKKWKPIHCLNLLRESDNRPNNAYPHDINLEGGSIAEKQPLLHLHCRQMIFPNVSLALELMKSSVHEDLSQLERLDLVAPLPLHMQRSWDILRSL</sequence>
<dbReference type="InterPro" id="IPR050188">
    <property type="entry name" value="RluA_PseudoU_synthase"/>
</dbReference>
<reference evidence="6" key="1">
    <citation type="journal article" date="2023" name="Nat. Commun.">
        <title>Diploid and tetraploid genomes of Acorus and the evolution of monocots.</title>
        <authorList>
            <person name="Ma L."/>
            <person name="Liu K.W."/>
            <person name="Li Z."/>
            <person name="Hsiao Y.Y."/>
            <person name="Qi Y."/>
            <person name="Fu T."/>
            <person name="Tang G.D."/>
            <person name="Zhang D."/>
            <person name="Sun W.H."/>
            <person name="Liu D.K."/>
            <person name="Li Y."/>
            <person name="Chen G.Z."/>
            <person name="Liu X.D."/>
            <person name="Liao X.Y."/>
            <person name="Jiang Y.T."/>
            <person name="Yu X."/>
            <person name="Hao Y."/>
            <person name="Huang J."/>
            <person name="Zhao X.W."/>
            <person name="Ke S."/>
            <person name="Chen Y.Y."/>
            <person name="Wu W.L."/>
            <person name="Hsu J.L."/>
            <person name="Lin Y.F."/>
            <person name="Huang M.D."/>
            <person name="Li C.Y."/>
            <person name="Huang L."/>
            <person name="Wang Z.W."/>
            <person name="Zhao X."/>
            <person name="Zhong W.Y."/>
            <person name="Peng D.H."/>
            <person name="Ahmad S."/>
            <person name="Lan S."/>
            <person name="Zhang J.S."/>
            <person name="Tsai W.C."/>
            <person name="Van de Peer Y."/>
            <person name="Liu Z.J."/>
        </authorList>
    </citation>
    <scope>NUCLEOTIDE SEQUENCE</scope>
    <source>
        <strain evidence="6">SCP</strain>
    </source>
</reference>
<evidence type="ECO:0000256" key="3">
    <source>
        <dbReference type="ARBA" id="ARBA00023128"/>
    </source>
</evidence>